<dbReference type="Proteomes" id="UP000012040">
    <property type="component" value="Chromosome"/>
</dbReference>
<organism evidence="1 2">
    <name type="scientific">Pseudobdellovibrio exovorus JSS</name>
    <dbReference type="NCBI Taxonomy" id="1184267"/>
    <lineage>
        <taxon>Bacteria</taxon>
        <taxon>Pseudomonadati</taxon>
        <taxon>Bdellovibrionota</taxon>
        <taxon>Bdellovibrionia</taxon>
        <taxon>Bdellovibrionales</taxon>
        <taxon>Pseudobdellovibrionaceae</taxon>
        <taxon>Pseudobdellovibrio</taxon>
    </lineage>
</organism>
<proteinExistence type="predicted"/>
<accession>M4VMK7</accession>
<dbReference type="KEGG" id="bex:A11Q_99"/>
<dbReference type="HOGENOM" id="CLU_2140966_0_0_7"/>
<gene>
    <name evidence="1" type="ORF">A11Q_99</name>
</gene>
<dbReference type="STRING" id="1184267.A11Q_99"/>
<dbReference type="EMBL" id="CP003537">
    <property type="protein sequence ID" value="AGH94319.1"/>
    <property type="molecule type" value="Genomic_DNA"/>
</dbReference>
<sequence length="112" mass="11759">MSGGGGGYDHSPAPPVLCENLVFTAVLHSPVPAVVKQLKPQDKLGLQKTTAGAVVAEHVHHSVAGAIMHRLPNLLSCMDDGYDYVAVVQSINGLVVTVEVRPVLVARKGKTK</sequence>
<protein>
    <submittedName>
        <fullName evidence="1">Uncharacterized protein</fullName>
    </submittedName>
</protein>
<dbReference type="PATRIC" id="fig|1184267.3.peg.101"/>
<name>M4VMK7_9BACT</name>
<keyword evidence="2" id="KW-1185">Reference proteome</keyword>
<reference evidence="1 2" key="1">
    <citation type="journal article" date="2013" name="ISME J.">
        <title>By their genes ye shall know them: genomic signatures of predatory bacteria.</title>
        <authorList>
            <person name="Pasternak Z."/>
            <person name="Pietrokovski S."/>
            <person name="Rotem O."/>
            <person name="Gophna U."/>
            <person name="Lurie-Weinberger M.N."/>
            <person name="Jurkevitch E."/>
        </authorList>
    </citation>
    <scope>NUCLEOTIDE SEQUENCE [LARGE SCALE GENOMIC DNA]</scope>
    <source>
        <strain evidence="1 2">JSS</strain>
    </source>
</reference>
<evidence type="ECO:0000313" key="2">
    <source>
        <dbReference type="Proteomes" id="UP000012040"/>
    </source>
</evidence>
<evidence type="ECO:0000313" key="1">
    <source>
        <dbReference type="EMBL" id="AGH94319.1"/>
    </source>
</evidence>
<dbReference type="RefSeq" id="WP_015468809.1">
    <property type="nucleotide sequence ID" value="NC_020813.1"/>
</dbReference>
<dbReference type="AlphaFoldDB" id="M4VMK7"/>